<keyword evidence="8 10" id="KW-0630">Potassium</keyword>
<evidence type="ECO:0000256" key="1">
    <source>
        <dbReference type="ARBA" id="ARBA00005380"/>
    </source>
</evidence>
<keyword evidence="3 10" id="KW-0479">Metal-binding</keyword>
<comment type="function">
    <text evidence="10">Catalyzes the ATP-dependent phosphorylation of 2-deoxy-D-ribose to 2-deoxy-D-ribose 5-phosphate (dRib-5P), allowing the use of deoxyribose as the sole carbon source.</text>
</comment>
<feature type="binding site" evidence="10">
    <location>
        <begin position="28"/>
        <end position="32"/>
    </location>
    <ligand>
        <name>substrate</name>
    </ligand>
</feature>
<keyword evidence="7 10" id="KW-0460">Magnesium</keyword>
<comment type="similarity">
    <text evidence="11">Belongs to the carbohydrate kinase PfkB family. LacC subfamily.</text>
</comment>
<evidence type="ECO:0000256" key="3">
    <source>
        <dbReference type="ARBA" id="ARBA00022723"/>
    </source>
</evidence>
<keyword evidence="11" id="KW-0423">Lactose metabolism</keyword>
<feature type="active site" description="Proton acceptor" evidence="10">
    <location>
        <position position="240"/>
    </location>
</feature>
<feature type="binding site" evidence="10">
    <location>
        <position position="270"/>
    </location>
    <ligand>
        <name>K(+)</name>
        <dbReference type="ChEBI" id="CHEBI:29103"/>
    </ligand>
</feature>
<comment type="similarity">
    <text evidence="10">Belongs to the carbohydrate kinase PfkB family. Deoxyribokinase subfamily.</text>
</comment>
<dbReference type="CDD" id="cd01174">
    <property type="entry name" value="ribokinase"/>
    <property type="match status" value="1"/>
</dbReference>
<dbReference type="GO" id="GO:0006014">
    <property type="term" value="P:D-ribose metabolic process"/>
    <property type="evidence" value="ECO:0007669"/>
    <property type="project" value="UniProtKB-UniRule"/>
</dbReference>
<dbReference type="InterPro" id="IPR017583">
    <property type="entry name" value="Tagatose/fructose_Pkinase"/>
</dbReference>
<evidence type="ECO:0000256" key="2">
    <source>
        <dbReference type="ARBA" id="ARBA00022679"/>
    </source>
</evidence>
<evidence type="ECO:0000313" key="14">
    <source>
        <dbReference type="Proteomes" id="UP000679749"/>
    </source>
</evidence>
<dbReference type="InterPro" id="IPR029056">
    <property type="entry name" value="Ribokinase-like"/>
</dbReference>
<feature type="binding site" evidence="10">
    <location>
        <position position="279"/>
    </location>
    <ligand>
        <name>K(+)</name>
        <dbReference type="ChEBI" id="CHEBI:29103"/>
    </ligand>
</feature>
<feature type="domain" description="Carbohydrate kinase PfkB" evidence="12">
    <location>
        <begin position="2"/>
        <end position="282"/>
    </location>
</feature>
<dbReference type="PROSITE" id="PS00584">
    <property type="entry name" value="PFKB_KINASES_2"/>
    <property type="match status" value="1"/>
</dbReference>
<comment type="catalytic activity">
    <reaction evidence="10">
        <text>2-deoxy-D-ribose + ATP = 2-deoxy-D-ribose 5-phosphate + ADP + H(+)</text>
        <dbReference type="Rhea" id="RHEA:30871"/>
        <dbReference type="ChEBI" id="CHEBI:15378"/>
        <dbReference type="ChEBI" id="CHEBI:30616"/>
        <dbReference type="ChEBI" id="CHEBI:62877"/>
        <dbReference type="ChEBI" id="CHEBI:90761"/>
        <dbReference type="ChEBI" id="CHEBI:456216"/>
        <dbReference type="EC" id="2.7.1.229"/>
    </reaction>
</comment>
<keyword evidence="10" id="KW-0963">Cytoplasm</keyword>
<name>A0A942YXP4_9BACI</name>
<comment type="subunit">
    <text evidence="10">Homodimer.</text>
</comment>
<evidence type="ECO:0000256" key="7">
    <source>
        <dbReference type="ARBA" id="ARBA00022842"/>
    </source>
</evidence>
<dbReference type="PANTHER" id="PTHR10584:SF166">
    <property type="entry name" value="RIBOKINASE"/>
    <property type="match status" value="1"/>
</dbReference>
<feature type="binding site" evidence="10">
    <location>
        <position position="264"/>
    </location>
    <ligand>
        <name>ATP</name>
        <dbReference type="ChEBI" id="CHEBI:30616"/>
    </ligand>
</feature>
<evidence type="ECO:0000256" key="11">
    <source>
        <dbReference type="PIRNR" id="PIRNR000535"/>
    </source>
</evidence>
<dbReference type="EC" id="2.7.1.229" evidence="10"/>
<dbReference type="Gene3D" id="3.40.1190.20">
    <property type="match status" value="1"/>
</dbReference>
<keyword evidence="2 10" id="KW-0808">Transferase</keyword>
<protein>
    <recommendedName>
        <fullName evidence="10">Deoxyribokinase</fullName>
        <shortName evidence="10">dRK</shortName>
        <ecNumber evidence="10">2.7.1.229</ecNumber>
    </recommendedName>
    <alternativeName>
        <fullName evidence="10">ATP:2-deoxy-D-ribose 5-phosphotransferase</fullName>
    </alternativeName>
</protein>
<dbReference type="InterPro" id="IPR011877">
    <property type="entry name" value="Ribokinase"/>
</dbReference>
<dbReference type="HAMAP" id="MF_01987">
    <property type="entry name" value="Ribokinase"/>
    <property type="match status" value="1"/>
</dbReference>
<sequence>MDLVTHVPHLPKAGETISSEKFQTNFGGKGANQAVALARLGADTTMIGKVGNDDYGQSLLNNLKQSGVNTSSILEDDGPTGMAFINVSADGENNIVLVSGANHKLQTSDINQNRVLIEQSDIIIMQLEIPLEVVEYVLELAFELHKKVILNPAPAQKLTKAMLEKVHTLIPNETELQILTGMPVSNEAEILSAGYYLKTLGIERLVITAGEKGAYVINDEGEFHVPAFKVNVVDTTAAGDSFIAAFIVAETKGLSDEEAAQFANKVSSIVITREGAQSSIPTLEEV</sequence>
<evidence type="ECO:0000256" key="4">
    <source>
        <dbReference type="ARBA" id="ARBA00022741"/>
    </source>
</evidence>
<dbReference type="GO" id="GO:0009024">
    <property type="term" value="F:tagatose-6-phosphate kinase activity"/>
    <property type="evidence" value="ECO:0007669"/>
    <property type="project" value="UniProtKB-EC"/>
</dbReference>
<feature type="binding site" evidence="10">
    <location>
        <position position="128"/>
    </location>
    <ligand>
        <name>substrate</name>
    </ligand>
</feature>
<evidence type="ECO:0000256" key="5">
    <source>
        <dbReference type="ARBA" id="ARBA00022777"/>
    </source>
</evidence>
<dbReference type="PANTHER" id="PTHR10584">
    <property type="entry name" value="SUGAR KINASE"/>
    <property type="match status" value="1"/>
</dbReference>
<feature type="site" description="Important for substrate specificity" evidence="10">
    <location>
        <position position="1"/>
    </location>
</feature>
<comment type="catalytic activity">
    <reaction evidence="11">
        <text>D-tagatofuranose 6-phosphate + ATP = D-tagatofuranose 1,6-bisphosphate + ADP + H(+)</text>
        <dbReference type="Rhea" id="RHEA:12420"/>
        <dbReference type="ChEBI" id="CHEBI:15378"/>
        <dbReference type="ChEBI" id="CHEBI:30616"/>
        <dbReference type="ChEBI" id="CHEBI:58694"/>
        <dbReference type="ChEBI" id="CHEBI:58695"/>
        <dbReference type="ChEBI" id="CHEBI:456216"/>
        <dbReference type="EC" id="2.7.1.144"/>
    </reaction>
</comment>
<comment type="pathway">
    <text evidence="11">Carbohydrate metabolism; D-tagatose 6-phosphate degradation; D-glyceraldehyde 3-phosphate and glycerone phosphate from D-tagatose 6-phosphate: step 1/2.</text>
</comment>
<dbReference type="Proteomes" id="UP000679749">
    <property type="component" value="Unassembled WGS sequence"/>
</dbReference>
<keyword evidence="9 10" id="KW-0119">Carbohydrate metabolism</keyword>
<keyword evidence="6 10" id="KW-0067">ATP-binding</keyword>
<dbReference type="InterPro" id="IPR002173">
    <property type="entry name" value="Carboh/pur_kinase_PfkB_CS"/>
</dbReference>
<dbReference type="NCBIfam" id="TIGR02152">
    <property type="entry name" value="D_ribokin_bact"/>
    <property type="match status" value="1"/>
</dbReference>
<dbReference type="Pfam" id="PF00294">
    <property type="entry name" value="PfkB"/>
    <property type="match status" value="1"/>
</dbReference>
<accession>A0A942YXP4</accession>
<dbReference type="GO" id="GO:0005524">
    <property type="term" value="F:ATP binding"/>
    <property type="evidence" value="ECO:0007669"/>
    <property type="project" value="UniProtKB-UniRule"/>
</dbReference>
<dbReference type="PIRSF" id="PIRSF000535">
    <property type="entry name" value="1PFK/6PFK/LacC"/>
    <property type="match status" value="1"/>
</dbReference>
<organism evidence="13 14">
    <name type="scientific">Neobacillus rhizophilus</name>
    <dbReference type="NCBI Taxonomy" id="2833579"/>
    <lineage>
        <taxon>Bacteria</taxon>
        <taxon>Bacillati</taxon>
        <taxon>Bacillota</taxon>
        <taxon>Bacilli</taxon>
        <taxon>Bacillales</taxon>
        <taxon>Bacillaceae</taxon>
        <taxon>Neobacillus</taxon>
    </lineage>
</organism>
<feature type="binding site" evidence="10">
    <location>
        <position position="172"/>
    </location>
    <ligand>
        <name>ATP</name>
        <dbReference type="ChEBI" id="CHEBI:30616"/>
    </ligand>
</feature>
<dbReference type="InterPro" id="IPR002139">
    <property type="entry name" value="Ribo/fructo_kinase"/>
</dbReference>
<feature type="binding site" evidence="10">
    <location>
        <position position="236"/>
    </location>
    <ligand>
        <name>K(+)</name>
        <dbReference type="ChEBI" id="CHEBI:29103"/>
    </ligand>
</feature>
<proteinExistence type="inferred from homology"/>
<evidence type="ECO:0000259" key="12">
    <source>
        <dbReference type="Pfam" id="PF00294"/>
    </source>
</evidence>
<dbReference type="SUPFAM" id="SSF53613">
    <property type="entry name" value="Ribokinase-like"/>
    <property type="match status" value="1"/>
</dbReference>
<gene>
    <name evidence="13" type="primary">rbsK</name>
    <name evidence="10" type="synonym">deoK</name>
    <name evidence="13" type="ORF">KHA99_27665</name>
</gene>
<feature type="binding site" evidence="10">
    <location>
        <begin position="239"/>
        <end position="240"/>
    </location>
    <ligand>
        <name>ATP</name>
        <dbReference type="ChEBI" id="CHEBI:30616"/>
    </ligand>
</feature>
<feature type="binding site" evidence="10">
    <location>
        <begin position="208"/>
        <end position="213"/>
    </location>
    <ligand>
        <name>ATP</name>
        <dbReference type="ChEBI" id="CHEBI:30616"/>
    </ligand>
</feature>
<evidence type="ECO:0000256" key="10">
    <source>
        <dbReference type="HAMAP-Rule" id="MF_01987"/>
    </source>
</evidence>
<comment type="caution">
    <text evidence="10">Lacks conserved residue(s) required for the propagation of feature annotation.</text>
</comment>
<dbReference type="GO" id="GO:0005829">
    <property type="term" value="C:cytosol"/>
    <property type="evidence" value="ECO:0007669"/>
    <property type="project" value="TreeGrafter"/>
</dbReference>
<dbReference type="AlphaFoldDB" id="A0A942YXP4"/>
<feature type="binding site" evidence="10">
    <location>
        <position position="240"/>
    </location>
    <ligand>
        <name>substrate</name>
    </ligand>
</feature>
<dbReference type="InterPro" id="IPR011611">
    <property type="entry name" value="PfkB_dom"/>
</dbReference>
<keyword evidence="4 10" id="KW-0547">Nucleotide-binding</keyword>
<dbReference type="PROSITE" id="PS00583">
    <property type="entry name" value="PFKB_KINASES_1"/>
    <property type="match status" value="1"/>
</dbReference>
<comment type="subcellular location">
    <subcellularLocation>
        <location evidence="10">Cytoplasm</location>
    </subcellularLocation>
</comment>
<feature type="binding site" evidence="10">
    <location>
        <position position="275"/>
    </location>
    <ligand>
        <name>K(+)</name>
        <dbReference type="ChEBI" id="CHEBI:29103"/>
    </ligand>
</feature>
<evidence type="ECO:0000256" key="6">
    <source>
        <dbReference type="ARBA" id="ARBA00022840"/>
    </source>
</evidence>
<dbReference type="GO" id="GO:0005988">
    <property type="term" value="P:lactose metabolic process"/>
    <property type="evidence" value="ECO:0007669"/>
    <property type="project" value="UniProtKB-KW"/>
</dbReference>
<dbReference type="GO" id="GO:0004747">
    <property type="term" value="F:ribokinase activity"/>
    <property type="evidence" value="ECO:0007669"/>
    <property type="project" value="UniProtKB-UniRule"/>
</dbReference>
<keyword evidence="5 10" id="KW-0418">Kinase</keyword>
<comment type="similarity">
    <text evidence="1">Belongs to the carbohydrate kinase pfkB family.</text>
</comment>
<dbReference type="GO" id="GO:0046872">
    <property type="term" value="F:metal ion binding"/>
    <property type="evidence" value="ECO:0007669"/>
    <property type="project" value="UniProtKB-KW"/>
</dbReference>
<evidence type="ECO:0000256" key="8">
    <source>
        <dbReference type="ARBA" id="ARBA00022958"/>
    </source>
</evidence>
<reference evidence="13" key="1">
    <citation type="submission" date="2021-05" db="EMBL/GenBank/DDBJ databases">
        <title>Novel Bacillus species.</title>
        <authorList>
            <person name="Liu G."/>
        </authorList>
    </citation>
    <scope>NUCLEOTIDE SEQUENCE</scope>
    <source>
        <strain evidence="13">FJAT-49825</strain>
    </source>
</reference>
<evidence type="ECO:0000256" key="9">
    <source>
        <dbReference type="ARBA" id="ARBA00023277"/>
    </source>
</evidence>
<comment type="caution">
    <text evidence="13">The sequence shown here is derived from an EMBL/GenBank/DDBJ whole genome shotgun (WGS) entry which is preliminary data.</text>
</comment>
<comment type="cofactor">
    <cofactor evidence="10">
        <name>Mg(2+)</name>
        <dbReference type="ChEBI" id="CHEBI:18420"/>
    </cofactor>
</comment>
<evidence type="ECO:0000313" key="13">
    <source>
        <dbReference type="EMBL" id="MBS4216207.1"/>
    </source>
</evidence>
<keyword evidence="14" id="KW-1185">Reference proteome</keyword>
<feature type="binding site" evidence="10">
    <location>
        <position position="234"/>
    </location>
    <ligand>
        <name>K(+)</name>
        <dbReference type="ChEBI" id="CHEBI:29103"/>
    </ligand>
</feature>
<dbReference type="PRINTS" id="PR00990">
    <property type="entry name" value="RIBOKINASE"/>
</dbReference>
<feature type="binding site" evidence="10">
    <location>
        <position position="273"/>
    </location>
    <ligand>
        <name>K(+)</name>
        <dbReference type="ChEBI" id="CHEBI:29103"/>
    </ligand>
</feature>
<dbReference type="EMBL" id="JAGYPF010000006">
    <property type="protein sequence ID" value="MBS4216207.1"/>
    <property type="molecule type" value="Genomic_DNA"/>
</dbReference>